<gene>
    <name evidence="2" type="ORF">AAG570_006862</name>
</gene>
<dbReference type="Proteomes" id="UP001558652">
    <property type="component" value="Unassembled WGS sequence"/>
</dbReference>
<dbReference type="EMBL" id="JBFDAA010000002">
    <property type="protein sequence ID" value="KAL1139885.1"/>
    <property type="molecule type" value="Genomic_DNA"/>
</dbReference>
<dbReference type="AlphaFoldDB" id="A0ABD0YVI8"/>
<name>A0ABD0YVI8_9HEMI</name>
<evidence type="ECO:0000256" key="1">
    <source>
        <dbReference type="ARBA" id="ARBA00006290"/>
    </source>
</evidence>
<protein>
    <submittedName>
        <fullName evidence="2">Uncharacterized protein</fullName>
    </submittedName>
</protein>
<dbReference type="PANTHER" id="PTHR13015">
    <property type="entry name" value="PROTEIN AD-016-RELATED"/>
    <property type="match status" value="1"/>
</dbReference>
<sequence>MQMVDFLNKFAQSCESRLFLCDQKMRKLEDELLLLEAKLNSVPEVRDVTVPDSTSVRSPDVLSSITSSETKELAVSQLFYIPKIKEPPSVEENVPAISSNENTSVDISKYTKMVQFGVPLQAVKLKMQQEGFDPNLLDS</sequence>
<reference evidence="2 3" key="1">
    <citation type="submission" date="2024-07" db="EMBL/GenBank/DDBJ databases">
        <title>Chromosome-level genome assembly of the water stick insect Ranatra chinensis (Heteroptera: Nepidae).</title>
        <authorList>
            <person name="Liu X."/>
        </authorList>
    </citation>
    <scope>NUCLEOTIDE SEQUENCE [LARGE SCALE GENOMIC DNA]</scope>
    <source>
        <strain evidence="2">Cailab_2021Rc</strain>
        <tissue evidence="2">Muscle</tissue>
    </source>
</reference>
<comment type="caution">
    <text evidence="2">The sequence shown here is derived from an EMBL/GenBank/DDBJ whole genome shotgun (WGS) entry which is preliminary data.</text>
</comment>
<keyword evidence="3" id="KW-1185">Reference proteome</keyword>
<evidence type="ECO:0000313" key="2">
    <source>
        <dbReference type="EMBL" id="KAL1139885.1"/>
    </source>
</evidence>
<dbReference type="PANTHER" id="PTHR13015:SF0">
    <property type="entry name" value="WASH COMPLEX SUBUNIT 3"/>
    <property type="match status" value="1"/>
</dbReference>
<proteinExistence type="inferred from homology"/>
<dbReference type="GO" id="GO:0005737">
    <property type="term" value="C:cytoplasm"/>
    <property type="evidence" value="ECO:0007669"/>
    <property type="project" value="UniProtKB-ARBA"/>
</dbReference>
<dbReference type="InterPro" id="IPR019309">
    <property type="entry name" value="WASHC3"/>
</dbReference>
<dbReference type="Pfam" id="PF10152">
    <property type="entry name" value="CCDC53"/>
    <property type="match status" value="1"/>
</dbReference>
<organism evidence="2 3">
    <name type="scientific">Ranatra chinensis</name>
    <dbReference type="NCBI Taxonomy" id="642074"/>
    <lineage>
        <taxon>Eukaryota</taxon>
        <taxon>Metazoa</taxon>
        <taxon>Ecdysozoa</taxon>
        <taxon>Arthropoda</taxon>
        <taxon>Hexapoda</taxon>
        <taxon>Insecta</taxon>
        <taxon>Pterygota</taxon>
        <taxon>Neoptera</taxon>
        <taxon>Paraneoptera</taxon>
        <taxon>Hemiptera</taxon>
        <taxon>Heteroptera</taxon>
        <taxon>Panheteroptera</taxon>
        <taxon>Nepomorpha</taxon>
        <taxon>Nepidae</taxon>
        <taxon>Ranatrinae</taxon>
        <taxon>Ranatra</taxon>
    </lineage>
</organism>
<comment type="similarity">
    <text evidence="1">Belongs to the CCDC53 family.</text>
</comment>
<accession>A0ABD0YVI8</accession>
<dbReference type="Gene3D" id="1.20.5.110">
    <property type="match status" value="1"/>
</dbReference>
<evidence type="ECO:0000313" key="3">
    <source>
        <dbReference type="Proteomes" id="UP001558652"/>
    </source>
</evidence>